<proteinExistence type="inferred from homology"/>
<accession>A0A5P3VR11</accession>
<keyword evidence="2" id="KW-0732">Signal</keyword>
<dbReference type="Proteomes" id="UP000325743">
    <property type="component" value="Chromosome 2"/>
</dbReference>
<dbReference type="Gene3D" id="3.40.190.10">
    <property type="entry name" value="Periplasmic binding protein-like II"/>
    <property type="match status" value="1"/>
</dbReference>
<evidence type="ECO:0000313" key="4">
    <source>
        <dbReference type="Proteomes" id="UP000325743"/>
    </source>
</evidence>
<feature type="chain" id="PRO_5024833446" evidence="2">
    <location>
        <begin position="27"/>
        <end position="329"/>
    </location>
</feature>
<dbReference type="Pfam" id="PF03401">
    <property type="entry name" value="TctC"/>
    <property type="match status" value="1"/>
</dbReference>
<dbReference type="CDD" id="cd13578">
    <property type="entry name" value="PBP2_Bug27"/>
    <property type="match status" value="1"/>
</dbReference>
<dbReference type="InterPro" id="IPR005064">
    <property type="entry name" value="BUG"/>
</dbReference>
<dbReference type="PANTHER" id="PTHR42928:SF5">
    <property type="entry name" value="BLR1237 PROTEIN"/>
    <property type="match status" value="1"/>
</dbReference>
<name>A0A5P3VR11_9BURK</name>
<dbReference type="InterPro" id="IPR042100">
    <property type="entry name" value="Bug_dom1"/>
</dbReference>
<evidence type="ECO:0000256" key="1">
    <source>
        <dbReference type="ARBA" id="ARBA00006987"/>
    </source>
</evidence>
<dbReference type="EMBL" id="CP032519">
    <property type="protein sequence ID" value="QEZ48435.1"/>
    <property type="molecule type" value="Genomic_DNA"/>
</dbReference>
<feature type="signal peptide" evidence="2">
    <location>
        <begin position="1"/>
        <end position="26"/>
    </location>
</feature>
<dbReference type="PANTHER" id="PTHR42928">
    <property type="entry name" value="TRICARBOXYLATE-BINDING PROTEIN"/>
    <property type="match status" value="1"/>
</dbReference>
<dbReference type="PIRSF" id="PIRSF017082">
    <property type="entry name" value="YflP"/>
    <property type="match status" value="1"/>
</dbReference>
<evidence type="ECO:0000256" key="2">
    <source>
        <dbReference type="SAM" id="SignalP"/>
    </source>
</evidence>
<evidence type="ECO:0000313" key="3">
    <source>
        <dbReference type="EMBL" id="QEZ48435.1"/>
    </source>
</evidence>
<gene>
    <name evidence="3" type="ORF">D2917_18290</name>
</gene>
<sequence length="329" mass="34344">MKSTWRRTAVALAMLGALAAGGQASAQSAAGYPNKPIRLIVSTAAGGGSDTVARLVATRLAAELKQPVVVENKPGASGSLAATAVLGAPSDGYTLLFGITTMAQLPAVTSTPLPYAAEKDFIPVSLVARSRSVLMASKQANVRTVPELVAALKANPQKYSYGSWGNGSTGHFMGELFALRTRTHPVHIPYKGAAPMMSDLLGGAISFAFPDIGSAQPHLKSERVQLLAVTGDKRLASLPQVPTLDELGIKGFDFGGWFAVFAPKGTPPAIVEMLSAKTAAAVKDREVNARLVAMDLDPVGSGSREFSAFFHDDTAKWARLAKEASIKAD</sequence>
<dbReference type="AlphaFoldDB" id="A0A5P3VR11"/>
<protein>
    <submittedName>
        <fullName evidence="3">Tripartite tricarboxylate transporter substrate binding protein</fullName>
    </submittedName>
</protein>
<dbReference type="SUPFAM" id="SSF53850">
    <property type="entry name" value="Periplasmic binding protein-like II"/>
    <property type="match status" value="1"/>
</dbReference>
<dbReference type="Gene3D" id="3.40.190.150">
    <property type="entry name" value="Bordetella uptake gene, domain 1"/>
    <property type="match status" value="1"/>
</dbReference>
<organism evidence="3 4">
    <name type="scientific">Cupriavidus oxalaticus</name>
    <dbReference type="NCBI Taxonomy" id="96344"/>
    <lineage>
        <taxon>Bacteria</taxon>
        <taxon>Pseudomonadati</taxon>
        <taxon>Pseudomonadota</taxon>
        <taxon>Betaproteobacteria</taxon>
        <taxon>Burkholderiales</taxon>
        <taxon>Burkholderiaceae</taxon>
        <taxon>Cupriavidus</taxon>
    </lineage>
</organism>
<reference evidence="3 4" key="1">
    <citation type="submission" date="2018-09" db="EMBL/GenBank/DDBJ databases">
        <title>Complete genome sequence of Cupriavidus oxalaticus T2, a bacterium capable of phenol tolerance and degradation.</title>
        <authorList>
            <person name="Yan J."/>
        </authorList>
    </citation>
    <scope>NUCLEOTIDE SEQUENCE [LARGE SCALE GENOMIC DNA]</scope>
    <source>
        <strain evidence="3 4">T2</strain>
    </source>
</reference>
<comment type="similarity">
    <text evidence="1">Belongs to the UPF0065 (bug) family.</text>
</comment>